<proteinExistence type="predicted"/>
<evidence type="ECO:0000313" key="2">
    <source>
        <dbReference type="Proteomes" id="UP000814033"/>
    </source>
</evidence>
<name>A0ACB8R2Y2_9AGAM</name>
<keyword evidence="2" id="KW-1185">Reference proteome</keyword>
<protein>
    <submittedName>
        <fullName evidence="1">Uncharacterized protein</fullName>
    </submittedName>
</protein>
<accession>A0ACB8R2Y2</accession>
<feature type="non-terminal residue" evidence="1">
    <location>
        <position position="112"/>
    </location>
</feature>
<organism evidence="1 2">
    <name type="scientific">Auriscalpium vulgare</name>
    <dbReference type="NCBI Taxonomy" id="40419"/>
    <lineage>
        <taxon>Eukaryota</taxon>
        <taxon>Fungi</taxon>
        <taxon>Dikarya</taxon>
        <taxon>Basidiomycota</taxon>
        <taxon>Agaricomycotina</taxon>
        <taxon>Agaricomycetes</taxon>
        <taxon>Russulales</taxon>
        <taxon>Auriscalpiaceae</taxon>
        <taxon>Auriscalpium</taxon>
    </lineage>
</organism>
<dbReference type="Proteomes" id="UP000814033">
    <property type="component" value="Unassembled WGS sequence"/>
</dbReference>
<feature type="non-terminal residue" evidence="1">
    <location>
        <position position="1"/>
    </location>
</feature>
<dbReference type="EMBL" id="MU276550">
    <property type="protein sequence ID" value="KAI0038252.1"/>
    <property type="molecule type" value="Genomic_DNA"/>
</dbReference>
<reference evidence="1" key="1">
    <citation type="submission" date="2021-02" db="EMBL/GenBank/DDBJ databases">
        <authorList>
            <consortium name="DOE Joint Genome Institute"/>
            <person name="Ahrendt S."/>
            <person name="Looney B.P."/>
            <person name="Miyauchi S."/>
            <person name="Morin E."/>
            <person name="Drula E."/>
            <person name="Courty P.E."/>
            <person name="Chicoki N."/>
            <person name="Fauchery L."/>
            <person name="Kohler A."/>
            <person name="Kuo A."/>
            <person name="Labutti K."/>
            <person name="Pangilinan J."/>
            <person name="Lipzen A."/>
            <person name="Riley R."/>
            <person name="Andreopoulos W."/>
            <person name="He G."/>
            <person name="Johnson J."/>
            <person name="Barry K.W."/>
            <person name="Grigoriev I.V."/>
            <person name="Nagy L."/>
            <person name="Hibbett D."/>
            <person name="Henrissat B."/>
            <person name="Matheny P.B."/>
            <person name="Labbe J."/>
            <person name="Martin F."/>
        </authorList>
    </citation>
    <scope>NUCLEOTIDE SEQUENCE</scope>
    <source>
        <strain evidence="1">FP105234-sp</strain>
    </source>
</reference>
<comment type="caution">
    <text evidence="1">The sequence shown here is derived from an EMBL/GenBank/DDBJ whole genome shotgun (WGS) entry which is preliminary data.</text>
</comment>
<reference evidence="1" key="2">
    <citation type="journal article" date="2022" name="New Phytol.">
        <title>Evolutionary transition to the ectomycorrhizal habit in the genomes of a hyperdiverse lineage of mushroom-forming fungi.</title>
        <authorList>
            <person name="Looney B."/>
            <person name="Miyauchi S."/>
            <person name="Morin E."/>
            <person name="Drula E."/>
            <person name="Courty P.E."/>
            <person name="Kohler A."/>
            <person name="Kuo A."/>
            <person name="LaButti K."/>
            <person name="Pangilinan J."/>
            <person name="Lipzen A."/>
            <person name="Riley R."/>
            <person name="Andreopoulos W."/>
            <person name="He G."/>
            <person name="Johnson J."/>
            <person name="Nolan M."/>
            <person name="Tritt A."/>
            <person name="Barry K.W."/>
            <person name="Grigoriev I.V."/>
            <person name="Nagy L.G."/>
            <person name="Hibbett D."/>
            <person name="Henrissat B."/>
            <person name="Matheny P.B."/>
            <person name="Labbe J."/>
            <person name="Martin F.M."/>
        </authorList>
    </citation>
    <scope>NUCLEOTIDE SEQUENCE</scope>
    <source>
        <strain evidence="1">FP105234-sp</strain>
    </source>
</reference>
<gene>
    <name evidence="1" type="ORF">FA95DRAFT_1470641</name>
</gene>
<sequence length="112" mass="12765">EVLDNTHRPAEIKAWIKSARPWKNRKIDKLSTFMTDFELWWRGLQPVTRFDAFGSLHPPTDDMDWSSLSIAGKNGVISVVAALLWCGHAVKDDEGYNKERWSVAVHDVSTVL</sequence>
<evidence type="ECO:0000313" key="1">
    <source>
        <dbReference type="EMBL" id="KAI0038252.1"/>
    </source>
</evidence>